<keyword evidence="1" id="KW-0472">Membrane</keyword>
<sequence length="148" mass="16517">MVNILGFMGLIPFVSIPIMIWILQDQGSLSGYDITNTKTHLLYLFTLYSGGIALFMAGAIWGRTVNTNPTKALPLVASNIIALFVIALGLLLVDSIWFVIVGLMLAHGLNWVFEPRQLHPNAERHYVSLRSVLTSIVTLCHVWIYCLF</sequence>
<reference evidence="2 3" key="1">
    <citation type="journal article" date="2012" name="Int. J. Syst. Evol. Microbiol.">
        <title>Vibrio caribbeanicus sp. nov., isolated from the marine sponge Scleritoderma cyanea.</title>
        <authorList>
            <person name="Hoffmann M."/>
            <person name="Monday S.R."/>
            <person name="Allard M.W."/>
            <person name="Strain E.A."/>
            <person name="Whittaker P."/>
            <person name="Naum M."/>
            <person name="McCarthy P.J."/>
            <person name="Lopez J.V."/>
            <person name="Fischer M."/>
            <person name="Brown E.W."/>
        </authorList>
    </citation>
    <scope>NUCLEOTIDE SEQUENCE [LARGE SCALE GENOMIC DNA]</scope>
    <source>
        <strain evidence="2 3">ATCC 700023</strain>
    </source>
</reference>
<evidence type="ECO:0008006" key="4">
    <source>
        <dbReference type="Google" id="ProtNLM"/>
    </source>
</evidence>
<dbReference type="InterPro" id="IPR021836">
    <property type="entry name" value="DUF3429"/>
</dbReference>
<dbReference type="EMBL" id="AFWF01000112">
    <property type="protein sequence ID" value="EGU41463.1"/>
    <property type="molecule type" value="Genomic_DNA"/>
</dbReference>
<dbReference type="Proteomes" id="UP000004605">
    <property type="component" value="Unassembled WGS sequence"/>
</dbReference>
<comment type="caution">
    <text evidence="2">The sequence shown here is derived from an EMBL/GenBank/DDBJ whole genome shotgun (WGS) entry which is preliminary data.</text>
</comment>
<dbReference type="AlphaFoldDB" id="F9S1S1"/>
<dbReference type="Pfam" id="PF11911">
    <property type="entry name" value="DUF3429"/>
    <property type="match status" value="1"/>
</dbReference>
<keyword evidence="1" id="KW-1133">Transmembrane helix</keyword>
<feature type="transmembrane region" description="Helical" evidence="1">
    <location>
        <begin position="127"/>
        <end position="145"/>
    </location>
</feature>
<evidence type="ECO:0000313" key="2">
    <source>
        <dbReference type="EMBL" id="EGU41463.1"/>
    </source>
</evidence>
<protein>
    <recommendedName>
        <fullName evidence="4">DUF3429 domain-containing protein</fullName>
    </recommendedName>
</protein>
<feature type="transmembrane region" description="Helical" evidence="1">
    <location>
        <begin position="81"/>
        <end position="106"/>
    </location>
</feature>
<evidence type="ECO:0000256" key="1">
    <source>
        <dbReference type="SAM" id="Phobius"/>
    </source>
</evidence>
<keyword evidence="3" id="KW-1185">Reference proteome</keyword>
<accession>F9S1S1</accession>
<name>F9S1S1_9VIBR</name>
<feature type="transmembrane region" description="Helical" evidence="1">
    <location>
        <begin position="6"/>
        <end position="23"/>
    </location>
</feature>
<dbReference type="RefSeq" id="WP_006712034.1">
    <property type="nucleotide sequence ID" value="NZ_AFWF01000112.1"/>
</dbReference>
<feature type="transmembrane region" description="Helical" evidence="1">
    <location>
        <begin position="43"/>
        <end position="61"/>
    </location>
</feature>
<organism evidence="2 3">
    <name type="scientific">Vibrio ichthyoenteri ATCC 700023</name>
    <dbReference type="NCBI Taxonomy" id="870968"/>
    <lineage>
        <taxon>Bacteria</taxon>
        <taxon>Pseudomonadati</taxon>
        <taxon>Pseudomonadota</taxon>
        <taxon>Gammaproteobacteria</taxon>
        <taxon>Vibrionales</taxon>
        <taxon>Vibrionaceae</taxon>
        <taxon>Vibrio</taxon>
    </lineage>
</organism>
<evidence type="ECO:0000313" key="3">
    <source>
        <dbReference type="Proteomes" id="UP000004605"/>
    </source>
</evidence>
<proteinExistence type="predicted"/>
<gene>
    <name evidence="2" type="ORF">VII00023_06397</name>
</gene>
<keyword evidence="1" id="KW-0812">Transmembrane</keyword>
<dbReference type="OrthoDB" id="8591832at2"/>